<dbReference type="SUPFAM" id="SSF47266">
    <property type="entry name" value="4-helical cytokines"/>
    <property type="match status" value="1"/>
</dbReference>
<dbReference type="Pfam" id="PF02024">
    <property type="entry name" value="Leptin"/>
    <property type="match status" value="1"/>
</dbReference>
<dbReference type="Ensembl" id="ENSSORT00005030874.1">
    <property type="protein sequence ID" value="ENSSORP00005030032.1"/>
    <property type="gene ID" value="ENSSORG00005014344.1"/>
</dbReference>
<reference evidence="2" key="3">
    <citation type="submission" date="2025-09" db="UniProtKB">
        <authorList>
            <consortium name="Ensembl"/>
        </authorList>
    </citation>
    <scope>IDENTIFICATION</scope>
</reference>
<reference evidence="2" key="2">
    <citation type="submission" date="2025-08" db="UniProtKB">
        <authorList>
            <consortium name="Ensembl"/>
        </authorList>
    </citation>
    <scope>IDENTIFICATION</scope>
</reference>
<dbReference type="OrthoDB" id="8444189at2759"/>
<name>A0A673ANN9_9TELE</name>
<feature type="signal peptide" evidence="1">
    <location>
        <begin position="1"/>
        <end position="20"/>
    </location>
</feature>
<dbReference type="Gene3D" id="1.20.1250.10">
    <property type="match status" value="1"/>
</dbReference>
<gene>
    <name evidence="2" type="primary">LOC115421021</name>
</gene>
<sequence length="160" mass="17697">MYYSVAMLITLLQVFTVGSAAPLSAEVVKMKLKVKRMADQLVGRINNIEVPSGLTISPSTDDSYGLSSVVMVLEGYNSLISDTFNGVPQVKSDISSLTGYLKLWSQGHCSEQRLKPSVPGPLQELQSRKQFIHTVGMEALMRVKEYLSQLMKNLDHLETC</sequence>
<organism evidence="2 3">
    <name type="scientific">Sphaeramia orbicularis</name>
    <name type="common">orbiculate cardinalfish</name>
    <dbReference type="NCBI Taxonomy" id="375764"/>
    <lineage>
        <taxon>Eukaryota</taxon>
        <taxon>Metazoa</taxon>
        <taxon>Chordata</taxon>
        <taxon>Craniata</taxon>
        <taxon>Vertebrata</taxon>
        <taxon>Euteleostomi</taxon>
        <taxon>Actinopterygii</taxon>
        <taxon>Neopterygii</taxon>
        <taxon>Teleostei</taxon>
        <taxon>Neoteleostei</taxon>
        <taxon>Acanthomorphata</taxon>
        <taxon>Gobiaria</taxon>
        <taxon>Kurtiformes</taxon>
        <taxon>Apogonoidei</taxon>
        <taxon>Apogonidae</taxon>
        <taxon>Apogoninae</taxon>
        <taxon>Sphaeramia</taxon>
    </lineage>
</organism>
<dbReference type="CTD" id="100150233"/>
<evidence type="ECO:0000256" key="1">
    <source>
        <dbReference type="SAM" id="SignalP"/>
    </source>
</evidence>
<dbReference type="GeneID" id="115421021"/>
<dbReference type="RefSeq" id="XP_029992531.1">
    <property type="nucleotide sequence ID" value="XM_030136671.1"/>
</dbReference>
<accession>A0A673ANN9</accession>
<evidence type="ECO:0000313" key="2">
    <source>
        <dbReference type="Ensembl" id="ENSSORP00005030032.1"/>
    </source>
</evidence>
<feature type="chain" id="PRO_5025483287" evidence="1">
    <location>
        <begin position="21"/>
        <end position="160"/>
    </location>
</feature>
<reference evidence="2" key="1">
    <citation type="submission" date="2019-06" db="EMBL/GenBank/DDBJ databases">
        <authorList>
            <consortium name="Wellcome Sanger Institute Data Sharing"/>
        </authorList>
    </citation>
    <scope>NUCLEOTIDE SEQUENCE [LARGE SCALE GENOMIC DNA]</scope>
</reference>
<dbReference type="InterPro" id="IPR009079">
    <property type="entry name" value="4_helix_cytokine-like_core"/>
</dbReference>
<dbReference type="GO" id="GO:0005576">
    <property type="term" value="C:extracellular region"/>
    <property type="evidence" value="ECO:0007669"/>
    <property type="project" value="InterPro"/>
</dbReference>
<proteinExistence type="predicted"/>
<dbReference type="AlphaFoldDB" id="A0A673ANN9"/>
<dbReference type="InParanoid" id="A0A673ANN9"/>
<protein>
    <submittedName>
        <fullName evidence="2">Leptin-like</fullName>
    </submittedName>
</protein>
<dbReference type="Proteomes" id="UP000472271">
    <property type="component" value="Chromosome 6"/>
</dbReference>
<dbReference type="InterPro" id="IPR000065">
    <property type="entry name" value="Leptin"/>
</dbReference>
<evidence type="ECO:0000313" key="3">
    <source>
        <dbReference type="Proteomes" id="UP000472271"/>
    </source>
</evidence>
<keyword evidence="3" id="KW-1185">Reference proteome</keyword>
<dbReference type="GO" id="GO:0005179">
    <property type="term" value="F:hormone activity"/>
    <property type="evidence" value="ECO:0007669"/>
    <property type="project" value="InterPro"/>
</dbReference>
<keyword evidence="1" id="KW-0732">Signal</keyword>